<keyword evidence="1" id="KW-0732">Signal</keyword>
<dbReference type="eggNOG" id="ENOG502TIXE">
    <property type="taxonomic scope" value="Eukaryota"/>
</dbReference>
<dbReference type="PaxDb" id="6239-F54B8.1"/>
<dbReference type="OMA" id="PANTCST"/>
<dbReference type="FunCoup" id="O45558">
    <property type="interactions" value="226"/>
</dbReference>
<dbReference type="PhylomeDB" id="O45558"/>
<name>O45558_CAEEL</name>
<dbReference type="WormBase" id="F54B8.1">
    <property type="protein sequence ID" value="CE16103"/>
    <property type="gene ID" value="WBGene00010016"/>
</dbReference>
<dbReference type="Proteomes" id="UP000001940">
    <property type="component" value="Chromosome V"/>
</dbReference>
<dbReference type="OrthoDB" id="5789930at2759"/>
<dbReference type="GeneID" id="186199"/>
<gene>
    <name evidence="2" type="ORF">CELE_F54B8.1</name>
    <name evidence="2 4" type="ORF">F54B8.1</name>
</gene>
<dbReference type="CTD" id="186199"/>
<dbReference type="InterPro" id="IPR005044">
    <property type="entry name" value="DUF282_CAE_spp"/>
</dbReference>
<dbReference type="InParanoid" id="O45558"/>
<proteinExistence type="predicted"/>
<dbReference type="PANTHER" id="PTHR47921">
    <property type="entry name" value="PROTEIN CBG14847-RELATED"/>
    <property type="match status" value="1"/>
</dbReference>
<dbReference type="AGR" id="WB:WBGene00010016"/>
<evidence type="ECO:0000313" key="4">
    <source>
        <dbReference type="WormBase" id="F54B8.1"/>
    </source>
</evidence>
<organism evidence="2 3">
    <name type="scientific">Caenorhabditis elegans</name>
    <dbReference type="NCBI Taxonomy" id="6239"/>
    <lineage>
        <taxon>Eukaryota</taxon>
        <taxon>Metazoa</taxon>
        <taxon>Ecdysozoa</taxon>
        <taxon>Nematoda</taxon>
        <taxon>Chromadorea</taxon>
        <taxon>Rhabditida</taxon>
        <taxon>Rhabditina</taxon>
        <taxon>Rhabditomorpha</taxon>
        <taxon>Rhabditoidea</taxon>
        <taxon>Rhabditidae</taxon>
        <taxon>Peloderinae</taxon>
        <taxon>Caenorhabditis</taxon>
    </lineage>
</organism>
<keyword evidence="3" id="KW-1185">Reference proteome</keyword>
<accession>O45558</accession>
<dbReference type="UCSC" id="F54B8.1">
    <property type="organism name" value="c. elegans"/>
</dbReference>
<reference evidence="2 3" key="1">
    <citation type="journal article" date="1998" name="Science">
        <title>Genome sequence of the nematode C. elegans: a platform for investigating biology.</title>
        <authorList>
            <consortium name="The C. elegans sequencing consortium"/>
            <person name="Sulson J.E."/>
            <person name="Waterston R."/>
        </authorList>
    </citation>
    <scope>NUCLEOTIDE SEQUENCE [LARGE SCALE GENOMIC DNA]</scope>
    <source>
        <strain evidence="2 3">Bristol N2</strain>
    </source>
</reference>
<dbReference type="Bgee" id="WBGene00010016">
    <property type="expression patterns" value="Expressed in adult organism"/>
</dbReference>
<evidence type="ECO:0000313" key="2">
    <source>
        <dbReference type="EMBL" id="CAB07622.1"/>
    </source>
</evidence>
<dbReference type="HOGENOM" id="CLU_077488_0_0_1"/>
<feature type="signal peptide" evidence="1">
    <location>
        <begin position="1"/>
        <end position="17"/>
    </location>
</feature>
<protein>
    <submittedName>
        <fullName evidence="2">C6 domain-containing protein</fullName>
    </submittedName>
</protein>
<dbReference type="AlphaFoldDB" id="O45558"/>
<evidence type="ECO:0000256" key="1">
    <source>
        <dbReference type="SAM" id="SignalP"/>
    </source>
</evidence>
<dbReference type="PANTHER" id="PTHR47921:SF3">
    <property type="entry name" value="C6 DOMAIN-CONTAINING PROTEIN"/>
    <property type="match status" value="1"/>
</dbReference>
<dbReference type="RefSeq" id="NP_506946.1">
    <property type="nucleotide sequence ID" value="NM_074545.1"/>
</dbReference>
<sequence length="150" mass="15987">MFQQLLIFLSLIEGLLACIPTQQIEPPTEAPFPCNVCSKIYNSGCQGFGLPSASNWCSTAAQVPVSYTLGVGPPEASSLPDVCSSQFTCPAGTFIKVTLINGVTVISGNTNGAPQVVYCFETGAYSGTWWVYIDDDAHSYDISSIECKNL</sequence>
<dbReference type="PIR" id="T22617">
    <property type="entry name" value="T22617"/>
</dbReference>
<dbReference type="EMBL" id="BX284605">
    <property type="protein sequence ID" value="CAB07622.1"/>
    <property type="molecule type" value="Genomic_DNA"/>
</dbReference>
<feature type="chain" id="PRO_5004158346" evidence="1">
    <location>
        <begin position="18"/>
        <end position="150"/>
    </location>
</feature>
<evidence type="ECO:0000313" key="3">
    <source>
        <dbReference type="Proteomes" id="UP000001940"/>
    </source>
</evidence>
<dbReference type="Pfam" id="PF03380">
    <property type="entry name" value="DUF282"/>
    <property type="match status" value="1"/>
</dbReference>
<dbReference type="KEGG" id="cel:CELE_F54B8.1"/>